<proteinExistence type="predicted"/>
<keyword evidence="3 10" id="KW-0812">Transmembrane</keyword>
<dbReference type="AlphaFoldDB" id="A0A7R7TCP0"/>
<evidence type="ECO:0000256" key="10">
    <source>
        <dbReference type="SAM" id="Phobius"/>
    </source>
</evidence>
<evidence type="ECO:0000313" key="13">
    <source>
        <dbReference type="Proteomes" id="UP000596099"/>
    </source>
</evidence>
<keyword evidence="2" id="KW-0813">Transport</keyword>
<feature type="transmembrane region" description="Helical" evidence="10">
    <location>
        <begin position="239"/>
        <end position="257"/>
    </location>
</feature>
<comment type="subcellular location">
    <subcellularLocation>
        <location evidence="1">Membrane</location>
        <topology evidence="1">Multi-pass membrane protein</topology>
    </subcellularLocation>
</comment>
<dbReference type="InterPro" id="IPR050368">
    <property type="entry name" value="ClC-type_chloride_channel"/>
</dbReference>
<dbReference type="InterPro" id="IPR036721">
    <property type="entry name" value="RCK_C_sf"/>
</dbReference>
<dbReference type="GO" id="GO:0008324">
    <property type="term" value="F:monoatomic cation transmembrane transporter activity"/>
    <property type="evidence" value="ECO:0007669"/>
    <property type="project" value="InterPro"/>
</dbReference>
<feature type="transmembrane region" description="Helical" evidence="10">
    <location>
        <begin position="38"/>
        <end position="59"/>
    </location>
</feature>
<evidence type="ECO:0000256" key="2">
    <source>
        <dbReference type="ARBA" id="ARBA00022448"/>
    </source>
</evidence>
<evidence type="ECO:0000313" key="12">
    <source>
        <dbReference type="EMBL" id="BCP65672.1"/>
    </source>
</evidence>
<evidence type="ECO:0000259" key="11">
    <source>
        <dbReference type="PROSITE" id="PS51202"/>
    </source>
</evidence>
<dbReference type="Gene3D" id="3.30.70.1450">
    <property type="entry name" value="Regulator of K+ conductance, C-terminal domain"/>
    <property type="match status" value="1"/>
</dbReference>
<dbReference type="PROSITE" id="PS51202">
    <property type="entry name" value="RCK_C"/>
    <property type="match status" value="1"/>
</dbReference>
<dbReference type="GO" id="GO:0006813">
    <property type="term" value="P:potassium ion transport"/>
    <property type="evidence" value="ECO:0007669"/>
    <property type="project" value="InterPro"/>
</dbReference>
<dbReference type="GO" id="GO:0034707">
    <property type="term" value="C:chloride channel complex"/>
    <property type="evidence" value="ECO:0007669"/>
    <property type="project" value="UniProtKB-KW"/>
</dbReference>
<feature type="transmembrane region" description="Helical" evidence="10">
    <location>
        <begin position="312"/>
        <end position="334"/>
    </location>
</feature>
<dbReference type="InterPro" id="IPR006037">
    <property type="entry name" value="RCK_C"/>
</dbReference>
<dbReference type="EMBL" id="AP024270">
    <property type="protein sequence ID" value="BCP65672.1"/>
    <property type="molecule type" value="Genomic_DNA"/>
</dbReference>
<keyword evidence="6 10" id="KW-0472">Membrane</keyword>
<accession>A0A7R7TCP0</accession>
<feature type="transmembrane region" description="Helical" evidence="10">
    <location>
        <begin position="354"/>
        <end position="371"/>
    </location>
</feature>
<dbReference type="GO" id="GO:0005254">
    <property type="term" value="F:chloride channel activity"/>
    <property type="evidence" value="ECO:0007669"/>
    <property type="project" value="UniProtKB-KW"/>
</dbReference>
<feature type="transmembrane region" description="Helical" evidence="10">
    <location>
        <begin position="134"/>
        <end position="157"/>
    </location>
</feature>
<keyword evidence="9" id="KW-0407">Ion channel</keyword>
<feature type="transmembrane region" description="Helical" evidence="10">
    <location>
        <begin position="169"/>
        <end position="186"/>
    </location>
</feature>
<feature type="transmembrane region" description="Helical" evidence="10">
    <location>
        <begin position="12"/>
        <end position="32"/>
    </location>
</feature>
<protein>
    <submittedName>
        <fullName evidence="12">Transport integral membrane protein</fullName>
    </submittedName>
</protein>
<evidence type="ECO:0000256" key="9">
    <source>
        <dbReference type="ARBA" id="ARBA00023303"/>
    </source>
</evidence>
<keyword evidence="7" id="KW-0869">Chloride channel</keyword>
<name>A0A7R7TCP0_THETH</name>
<evidence type="ECO:0000256" key="6">
    <source>
        <dbReference type="ARBA" id="ARBA00023136"/>
    </source>
</evidence>
<dbReference type="InterPro" id="IPR014743">
    <property type="entry name" value="Cl-channel_core"/>
</dbReference>
<evidence type="ECO:0000256" key="5">
    <source>
        <dbReference type="ARBA" id="ARBA00023065"/>
    </source>
</evidence>
<dbReference type="Pfam" id="PF00654">
    <property type="entry name" value="Voltage_CLC"/>
    <property type="match status" value="1"/>
</dbReference>
<gene>
    <name evidence="12" type="ORF">TthHB5018_06060</name>
</gene>
<evidence type="ECO:0000256" key="7">
    <source>
        <dbReference type="ARBA" id="ARBA00023173"/>
    </source>
</evidence>
<sequence length="481" mass="48857">MELLGEEGRRLLRLGLLPGLLGGGLAVAFRLLLDLLLLVPPLALPLAGGAVGLFSAWLYRRLPDLRGGGVDRVLLAYHLGQGRLPPRLGPLKALLTALTLGLGGSGGQEGPLLYAGGALAQALRPRNPAEARAVLLAGGAAAIAALFHTPLGAAFFAAEVLYRGSALEGRLLGYLAVAAISGYGLQSLLFGTHPLLPVQGLEAPPLWFALALAPLAALGAFALARGLAWSRARLQGPAALPLALAASGTLALLFPPARGTSYEGLAALLQGEGPNPLLFLLAKALAVLLSAGSGASVGLFGPSVVLGGALGAALGALFGIGGPGPILLGLVALVSAAARTPFAAVVQMVEITGSYALLVPGLLVAFGAFALNRETLFPLQPPGPEASPAHAEDLLRGLAQLPPGRPLLLGDLGAVLLEVREGHPWAGKPLKDTALPPGVLVGLVFRQAHLLAPRGQDRLEPGDRVLLLGPKEEVARFAARS</sequence>
<feature type="transmembrane region" description="Helical" evidence="10">
    <location>
        <begin position="277"/>
        <end position="300"/>
    </location>
</feature>
<feature type="domain" description="RCK C-terminal" evidence="11">
    <location>
        <begin position="402"/>
        <end position="481"/>
    </location>
</feature>
<dbReference type="SUPFAM" id="SSF116726">
    <property type="entry name" value="TrkA C-terminal domain-like"/>
    <property type="match status" value="1"/>
</dbReference>
<dbReference type="InterPro" id="IPR001807">
    <property type="entry name" value="ClC"/>
</dbReference>
<keyword evidence="5" id="KW-0406">Ion transport</keyword>
<evidence type="ECO:0000256" key="8">
    <source>
        <dbReference type="ARBA" id="ARBA00023214"/>
    </source>
</evidence>
<dbReference type="PANTHER" id="PTHR43427">
    <property type="entry name" value="CHLORIDE CHANNEL PROTEIN CLC-E"/>
    <property type="match status" value="1"/>
</dbReference>
<evidence type="ECO:0000256" key="1">
    <source>
        <dbReference type="ARBA" id="ARBA00004141"/>
    </source>
</evidence>
<dbReference type="SUPFAM" id="SSF81340">
    <property type="entry name" value="Clc chloride channel"/>
    <property type="match status" value="1"/>
</dbReference>
<dbReference type="RefSeq" id="WP_011172682.1">
    <property type="nucleotide sequence ID" value="NZ_AP024270.1"/>
</dbReference>
<feature type="transmembrane region" description="Helical" evidence="10">
    <location>
        <begin position="206"/>
        <end position="227"/>
    </location>
</feature>
<reference evidence="13" key="1">
    <citation type="submission" date="2021-01" db="EMBL/GenBank/DDBJ databases">
        <title>Complete Genome Sequence of Thermus thermophilus Strain HB5018, Isolated from Mine Onsen Hot Spring.</title>
        <authorList>
            <person name="Miyazaki K."/>
            <person name="Moriya T."/>
            <person name="Nemoto N."/>
            <person name="Oshima T."/>
            <person name="Yura K."/>
            <person name="Bessho Y."/>
        </authorList>
    </citation>
    <scope>NUCLEOTIDE SEQUENCE [LARGE SCALE GENOMIC DNA]</scope>
    <source>
        <strain evidence="13">HB5018</strain>
    </source>
</reference>
<dbReference type="Gene3D" id="1.10.3080.10">
    <property type="entry name" value="Clc chloride channel"/>
    <property type="match status" value="1"/>
</dbReference>
<evidence type="ECO:0000256" key="4">
    <source>
        <dbReference type="ARBA" id="ARBA00022989"/>
    </source>
</evidence>
<dbReference type="Proteomes" id="UP000596099">
    <property type="component" value="Chromosome"/>
</dbReference>
<organism evidence="12 13">
    <name type="scientific">Thermus thermophilus</name>
    <dbReference type="NCBI Taxonomy" id="274"/>
    <lineage>
        <taxon>Bacteria</taxon>
        <taxon>Thermotogati</taxon>
        <taxon>Deinococcota</taxon>
        <taxon>Deinococci</taxon>
        <taxon>Thermales</taxon>
        <taxon>Thermaceae</taxon>
        <taxon>Thermus</taxon>
    </lineage>
</organism>
<evidence type="ECO:0000256" key="3">
    <source>
        <dbReference type="ARBA" id="ARBA00022692"/>
    </source>
</evidence>
<keyword evidence="8" id="KW-0868">Chloride</keyword>
<keyword evidence="4 10" id="KW-1133">Transmembrane helix</keyword>
<dbReference type="PANTHER" id="PTHR43427:SF6">
    <property type="entry name" value="CHLORIDE CHANNEL PROTEIN CLC-E"/>
    <property type="match status" value="1"/>
</dbReference>
<dbReference type="Pfam" id="PF02080">
    <property type="entry name" value="TrkA_C"/>
    <property type="match status" value="1"/>
</dbReference>